<organism evidence="2 3">
    <name type="scientific">Streptantibioticus cattleyicolor (strain ATCC 35852 / DSM 46488 / JCM 4925 / NBRC 14057 / NRRL 8057)</name>
    <name type="common">Streptomyces cattleya</name>
    <dbReference type="NCBI Taxonomy" id="1003195"/>
    <lineage>
        <taxon>Bacteria</taxon>
        <taxon>Bacillati</taxon>
        <taxon>Actinomycetota</taxon>
        <taxon>Actinomycetes</taxon>
        <taxon>Kitasatosporales</taxon>
        <taxon>Streptomycetaceae</taxon>
        <taxon>Streptantibioticus</taxon>
    </lineage>
</organism>
<accession>G8XED4</accession>
<feature type="compositionally biased region" description="Acidic residues" evidence="1">
    <location>
        <begin position="403"/>
        <end position="415"/>
    </location>
</feature>
<dbReference type="Proteomes" id="UP000007842">
    <property type="component" value="Plasmid pSCATT"/>
</dbReference>
<name>F8JMS6_STREN</name>
<geneLocation type="plasmid" evidence="2 3">
    <name>pSCATT</name>
</geneLocation>
<dbReference type="HOGENOM" id="CLU_419616_0_0_11"/>
<dbReference type="KEGG" id="scy:SCATT_p10950"/>
<feature type="region of interest" description="Disordered" evidence="1">
    <location>
        <begin position="384"/>
        <end position="415"/>
    </location>
</feature>
<evidence type="ECO:0000313" key="3">
    <source>
        <dbReference type="Proteomes" id="UP000007842"/>
    </source>
</evidence>
<dbReference type="OrthoDB" id="3512096at2"/>
<reference evidence="3" key="1">
    <citation type="submission" date="2011-12" db="EMBL/GenBank/DDBJ databases">
        <title>Complete genome sequence of Streptomyces cattleya strain DSM 46488.</title>
        <authorList>
            <person name="Ou H.-Y."/>
            <person name="Li P."/>
            <person name="Zhao C."/>
            <person name="O'Hagan D."/>
            <person name="Deng Z."/>
        </authorList>
    </citation>
    <scope>NUCLEOTIDE SEQUENCE [LARGE SCALE GENOMIC DNA]</scope>
    <source>
        <strain evidence="3">ATCC 35852 / DSM 46488 / JCM 4925 / NBRC 14057 / NRRL 8057</strain>
        <plasmid evidence="3">Plasmid pSCATT</plasmid>
    </source>
</reference>
<proteinExistence type="predicted"/>
<protein>
    <submittedName>
        <fullName evidence="2">Uncharacterized protein</fullName>
    </submittedName>
</protein>
<gene>
    <name evidence="2" type="ordered locus">SCATT_p10950</name>
</gene>
<evidence type="ECO:0000256" key="1">
    <source>
        <dbReference type="SAM" id="MobiDB-lite"/>
    </source>
</evidence>
<dbReference type="KEGG" id="sct:SCAT_p0646"/>
<keyword evidence="2" id="KW-0614">Plasmid</keyword>
<keyword evidence="3" id="KW-1185">Reference proteome</keyword>
<dbReference type="RefSeq" id="WP_014151101.1">
    <property type="nucleotide sequence ID" value="NC_016113.1"/>
</dbReference>
<dbReference type="AlphaFoldDB" id="F8JMS6"/>
<dbReference type="PATRIC" id="fig|1003195.11.peg.626"/>
<sequence>MSGARLYGRRRIVDFVDHALRRDGGPRRPLPILLLTGPRGSGGSALLAELWEEFSLRALGARLDLSAAQGVEDIVLATMQGLGRRVPGIRPIDFPRLRMAFKALSFVDDGGGRVAFEAYLRAGRRDAAVMSALYDWADRAAPLLNSPGRQLLMTAAVRALGGLLSGIRGRRDARILRWYAGNGISSGGTEYDPLWELYGWHHQQLPAAARKVGKTLCAAFLADLRSDFHDVTVVHGRRPANCLLLLDNTGGRAGELFLELLAECRRDDHRARALPDPAVIVAVQRGRVRRRTGEPVAATDERLVLPARDPAGPDDDHPTWWYPVRLTDLGERDVAEVCRSSVLGSGSRDADFLHALTGGHPAATDRLATLLAIFGRQPFDPRRLLDTPLPPAHQLPDHWAADDPGDDGDGDDEPTVEDHLLARTLGADFATAPEATADGEDDPLLDTMAVLAATPGLRPAACTATLAYLGWDAADATEARQRLAAALWLEEDPGGAASRVHPLAALLLRRRLARRPRLWRDVHEGYAVHYSRHGDTVLHQHHTLARAEPSDPTALAQVVGHLAKRFDDEDTGREEWLAVLDRITAAPTRLRTTRDPRGFVTTLAGAADPGDRERILTRLTVARWLHHDRCFDPFHRLAQLIANEYDYLAALSADDSDVLFRRSAQHRALQSLWEG</sequence>
<accession>F8JMS6</accession>
<dbReference type="EMBL" id="CP003229">
    <property type="protein sequence ID" value="AEW99288.1"/>
    <property type="molecule type" value="Genomic_DNA"/>
</dbReference>
<evidence type="ECO:0000313" key="2">
    <source>
        <dbReference type="EMBL" id="AEW99288.1"/>
    </source>
</evidence>